<dbReference type="NCBIfam" id="TIGR00421">
    <property type="entry name" value="ubiX_pad"/>
    <property type="match status" value="1"/>
</dbReference>
<dbReference type="Proteomes" id="UP001163687">
    <property type="component" value="Chromosome"/>
</dbReference>
<evidence type="ECO:0000313" key="10">
    <source>
        <dbReference type="Proteomes" id="UP001163687"/>
    </source>
</evidence>
<feature type="binding site" evidence="7">
    <location>
        <begin position="9"/>
        <end position="11"/>
    </location>
    <ligand>
        <name>FMN</name>
        <dbReference type="ChEBI" id="CHEBI:58210"/>
    </ligand>
</feature>
<feature type="domain" description="Flavoprotein" evidence="8">
    <location>
        <begin position="1"/>
        <end position="172"/>
    </location>
</feature>
<dbReference type="PANTHER" id="PTHR43374:SF1">
    <property type="entry name" value="FLAVIN PRENYLTRANSFERASE PAD1, MITOCHONDRIAL"/>
    <property type="match status" value="1"/>
</dbReference>
<feature type="binding site" evidence="7">
    <location>
        <position position="121"/>
    </location>
    <ligand>
        <name>FMN</name>
        <dbReference type="ChEBI" id="CHEBI:58210"/>
    </ligand>
</feature>
<gene>
    <name evidence="7" type="primary">ubiX</name>
    <name evidence="9" type="ORF">caldi_03020</name>
</gene>
<evidence type="ECO:0000256" key="1">
    <source>
        <dbReference type="ARBA" id="ARBA00022602"/>
    </source>
</evidence>
<dbReference type="EMBL" id="AP025628">
    <property type="protein sequence ID" value="BDG59212.1"/>
    <property type="molecule type" value="Genomic_DNA"/>
</dbReference>
<keyword evidence="4 7" id="KW-0808">Transferase</keyword>
<keyword evidence="2 7" id="KW-0285">Flavoprotein</keyword>
<evidence type="ECO:0000256" key="4">
    <source>
        <dbReference type="ARBA" id="ARBA00022679"/>
    </source>
</evidence>
<dbReference type="InterPro" id="IPR003382">
    <property type="entry name" value="Flavoprotein"/>
</dbReference>
<feature type="binding site" evidence="7">
    <location>
        <position position="167"/>
    </location>
    <ligand>
        <name>dimethylallyl phosphate</name>
        <dbReference type="ChEBI" id="CHEBI:88052"/>
    </ligand>
</feature>
<evidence type="ECO:0000313" key="9">
    <source>
        <dbReference type="EMBL" id="BDG59212.1"/>
    </source>
</evidence>
<dbReference type="InterPro" id="IPR036551">
    <property type="entry name" value="Flavin_trans-like"/>
</dbReference>
<name>A0AA35CHW1_9FIRM</name>
<comment type="catalytic activity">
    <reaction evidence="5 7">
        <text>dimethylallyl phosphate + FMNH2 = prenylated FMNH2 + phosphate</text>
        <dbReference type="Rhea" id="RHEA:37743"/>
        <dbReference type="ChEBI" id="CHEBI:43474"/>
        <dbReference type="ChEBI" id="CHEBI:57618"/>
        <dbReference type="ChEBI" id="CHEBI:87467"/>
        <dbReference type="ChEBI" id="CHEBI:88052"/>
        <dbReference type="EC" id="2.5.1.129"/>
    </reaction>
</comment>
<comment type="function">
    <text evidence="7">Flavin prenyltransferase that catalyzes the synthesis of the prenylated FMN cofactor (prenyl-FMN) for 4-hydroxy-3-polyprenylbenzoic acid decarboxylase UbiD. The prenyltransferase is metal-independent and links a dimethylallyl moiety from dimethylallyl monophosphate (DMAP) to the flavin N5 and C6 atoms of FMN.</text>
</comment>
<evidence type="ECO:0000259" key="8">
    <source>
        <dbReference type="Pfam" id="PF02441"/>
    </source>
</evidence>
<comment type="similarity">
    <text evidence="6 7">Belongs to the UbiX/PAD1 family.</text>
</comment>
<dbReference type="RefSeq" id="WP_264843329.1">
    <property type="nucleotide sequence ID" value="NZ_AP025628.1"/>
</dbReference>
<evidence type="ECO:0000256" key="6">
    <source>
        <dbReference type="ARBA" id="ARBA00060793"/>
    </source>
</evidence>
<keyword evidence="3 7" id="KW-0288">FMN</keyword>
<dbReference type="GO" id="GO:0106141">
    <property type="term" value="F:flavin prenyltransferase activity"/>
    <property type="evidence" value="ECO:0007669"/>
    <property type="project" value="UniProtKB-EC"/>
</dbReference>
<dbReference type="HAMAP" id="MF_01984">
    <property type="entry name" value="ubiX_pad"/>
    <property type="match status" value="1"/>
</dbReference>
<accession>A0AA35CHW1</accession>
<evidence type="ECO:0000256" key="2">
    <source>
        <dbReference type="ARBA" id="ARBA00022630"/>
    </source>
</evidence>
<evidence type="ECO:0000256" key="5">
    <source>
        <dbReference type="ARBA" id="ARBA00050612"/>
    </source>
</evidence>
<dbReference type="NCBIfam" id="NF004685">
    <property type="entry name" value="PRK06029.1"/>
    <property type="match status" value="1"/>
</dbReference>
<dbReference type="Pfam" id="PF02441">
    <property type="entry name" value="Flavoprotein"/>
    <property type="match status" value="1"/>
</dbReference>
<dbReference type="FunFam" id="3.40.50.1950:FF:000001">
    <property type="entry name" value="Flavin prenyltransferase UbiX"/>
    <property type="match status" value="1"/>
</dbReference>
<dbReference type="GO" id="GO:0016831">
    <property type="term" value="F:carboxy-lyase activity"/>
    <property type="evidence" value="ECO:0007669"/>
    <property type="project" value="TreeGrafter"/>
</dbReference>
<dbReference type="Gene3D" id="3.40.50.1950">
    <property type="entry name" value="Flavin prenyltransferase-like"/>
    <property type="match status" value="1"/>
</dbReference>
<dbReference type="SUPFAM" id="SSF52507">
    <property type="entry name" value="Homo-oligomeric flavin-containing Cys decarboxylases, HFCD"/>
    <property type="match status" value="1"/>
</dbReference>
<dbReference type="KEGG" id="cmic:caldi_03020"/>
<sequence length="193" mass="20823">MRLIVGISGASGVIYGVRLLEVARELGVETHLIATGWARRTIEHELGRPAAEVTALATASYHPSDLSSPVASGSFQTAGMVVLPCSMKTLGALAAGYTADLLTRAADVCLKERRTLVLCPRETPLHAIHLENMLRLSRAGAIIMPPVPAFYDRPRTLQDVVDHFVGRVLDHFGIRSGLYAEWQGMGPEAVDEP</sequence>
<feature type="binding site" evidence="7">
    <location>
        <begin position="86"/>
        <end position="89"/>
    </location>
    <ligand>
        <name>FMN</name>
        <dbReference type="ChEBI" id="CHEBI:58210"/>
    </ligand>
</feature>
<proteinExistence type="inferred from homology"/>
<keyword evidence="1 7" id="KW-0637">Prenyltransferase</keyword>
<dbReference type="AlphaFoldDB" id="A0AA35CHW1"/>
<evidence type="ECO:0000256" key="3">
    <source>
        <dbReference type="ARBA" id="ARBA00022643"/>
    </source>
</evidence>
<evidence type="ECO:0000256" key="7">
    <source>
        <dbReference type="HAMAP-Rule" id="MF_01984"/>
    </source>
</evidence>
<protein>
    <recommendedName>
        <fullName evidence="7">Flavin prenyltransferase UbiX</fullName>
        <ecNumber evidence="7">2.5.1.129</ecNumber>
    </recommendedName>
</protein>
<comment type="caution">
    <text evidence="7">Lacks conserved residue(s) required for the propagation of feature annotation.</text>
</comment>
<organism evidence="9 10">
    <name type="scientific">Caldinitratiruptor microaerophilus</name>
    <dbReference type="NCBI Taxonomy" id="671077"/>
    <lineage>
        <taxon>Bacteria</taxon>
        <taxon>Bacillati</taxon>
        <taxon>Bacillota</taxon>
        <taxon>Clostridia</taxon>
        <taxon>Eubacteriales</taxon>
        <taxon>Symbiobacteriaceae</taxon>
        <taxon>Caldinitratiruptor</taxon>
    </lineage>
</organism>
<keyword evidence="10" id="KW-1185">Reference proteome</keyword>
<feature type="binding site" evidence="7">
    <location>
        <position position="35"/>
    </location>
    <ligand>
        <name>FMN</name>
        <dbReference type="ChEBI" id="CHEBI:58210"/>
    </ligand>
</feature>
<feature type="binding site" evidence="7">
    <location>
        <position position="151"/>
    </location>
    <ligand>
        <name>dimethylallyl phosphate</name>
        <dbReference type="ChEBI" id="CHEBI:88052"/>
    </ligand>
</feature>
<dbReference type="EC" id="2.5.1.129" evidence="7"/>
<reference evidence="9" key="1">
    <citation type="submission" date="2022-03" db="EMBL/GenBank/DDBJ databases">
        <title>Complete genome sequence of Caldinitratiruptor microaerophilus.</title>
        <authorList>
            <person name="Mukaiyama R."/>
            <person name="Nishiyama T."/>
            <person name="Ueda K."/>
        </authorList>
    </citation>
    <scope>NUCLEOTIDE SEQUENCE</scope>
    <source>
        <strain evidence="9">JCM 16183</strain>
    </source>
</reference>
<dbReference type="InterPro" id="IPR004507">
    <property type="entry name" value="UbiX-like"/>
</dbReference>
<dbReference type="PANTHER" id="PTHR43374">
    <property type="entry name" value="FLAVIN PRENYLTRANSFERASE"/>
    <property type="match status" value="1"/>
</dbReference>